<organism evidence="2 3">
    <name type="scientific">Nephila pilipes</name>
    <name type="common">Giant wood spider</name>
    <name type="synonym">Nephila maculata</name>
    <dbReference type="NCBI Taxonomy" id="299642"/>
    <lineage>
        <taxon>Eukaryota</taxon>
        <taxon>Metazoa</taxon>
        <taxon>Ecdysozoa</taxon>
        <taxon>Arthropoda</taxon>
        <taxon>Chelicerata</taxon>
        <taxon>Arachnida</taxon>
        <taxon>Araneae</taxon>
        <taxon>Araneomorphae</taxon>
        <taxon>Entelegynae</taxon>
        <taxon>Araneoidea</taxon>
        <taxon>Nephilidae</taxon>
        <taxon>Nephila</taxon>
    </lineage>
</organism>
<proteinExistence type="predicted"/>
<dbReference type="OrthoDB" id="6427651at2759"/>
<protein>
    <submittedName>
        <fullName evidence="2">Uncharacterized protein</fullName>
    </submittedName>
</protein>
<evidence type="ECO:0000313" key="2">
    <source>
        <dbReference type="EMBL" id="GFU19530.1"/>
    </source>
</evidence>
<gene>
    <name evidence="2" type="primary">AVEN_74698_1</name>
    <name evidence="2" type="ORF">NPIL_219141</name>
</gene>
<dbReference type="Proteomes" id="UP000887013">
    <property type="component" value="Unassembled WGS sequence"/>
</dbReference>
<reference evidence="2" key="1">
    <citation type="submission" date="2020-08" db="EMBL/GenBank/DDBJ databases">
        <title>Multicomponent nature underlies the extraordinary mechanical properties of spider dragline silk.</title>
        <authorList>
            <person name="Kono N."/>
            <person name="Nakamura H."/>
            <person name="Mori M."/>
            <person name="Yoshida Y."/>
            <person name="Ohtoshi R."/>
            <person name="Malay A.D."/>
            <person name="Moran D.A.P."/>
            <person name="Tomita M."/>
            <person name="Numata K."/>
            <person name="Arakawa K."/>
        </authorList>
    </citation>
    <scope>NUCLEOTIDE SEQUENCE</scope>
</reference>
<accession>A0A8X6UKH8</accession>
<dbReference type="EMBL" id="BMAW01127065">
    <property type="protein sequence ID" value="GFU19530.1"/>
    <property type="molecule type" value="Genomic_DNA"/>
</dbReference>
<evidence type="ECO:0000256" key="1">
    <source>
        <dbReference type="SAM" id="MobiDB-lite"/>
    </source>
</evidence>
<keyword evidence="3" id="KW-1185">Reference proteome</keyword>
<sequence length="177" mass="20491">MLSLNCGASASYSLPEFTKECPTTQNTVSKQDCKPDLVNTSKDEETPPSISPYEELAVNTNQYNYEYGEYTDVSGMLYPTSYVVYNPVEMPVYPSYIMPPDPCCYYYMPPEVAPVQEYTPVPYQEYIPPMKDTVYLLLPAPTVRSSHGSPHVAYDWRNRRRRRRYVSSHFFILYTHT</sequence>
<name>A0A8X6UKH8_NEPPI</name>
<feature type="compositionally biased region" description="Basic and acidic residues" evidence="1">
    <location>
        <begin position="31"/>
        <end position="45"/>
    </location>
</feature>
<evidence type="ECO:0000313" key="3">
    <source>
        <dbReference type="Proteomes" id="UP000887013"/>
    </source>
</evidence>
<comment type="caution">
    <text evidence="2">The sequence shown here is derived from an EMBL/GenBank/DDBJ whole genome shotgun (WGS) entry which is preliminary data.</text>
</comment>
<feature type="region of interest" description="Disordered" evidence="1">
    <location>
        <begin position="25"/>
        <end position="50"/>
    </location>
</feature>
<dbReference type="AlphaFoldDB" id="A0A8X6UKH8"/>